<dbReference type="Pfam" id="PF17096">
    <property type="entry name" value="AIM3"/>
    <property type="match status" value="1"/>
</dbReference>
<feature type="compositionally biased region" description="Polar residues" evidence="4">
    <location>
        <begin position="50"/>
        <end position="63"/>
    </location>
</feature>
<protein>
    <submittedName>
        <fullName evidence="5">Gmp synthase</fullName>
    </submittedName>
</protein>
<sequence length="443" mass="45872">MVAWLMISSARTRPLSTATFTHAGPHNLFVNMDKFKSVAKGGWHPEKSRANSGSSTGAQSESKLGQVKGWVGKAQGKDVHAEAAREHQSAPLSSLKDPASFAPPPKRVNYNAVPAASGVRPGAVSSARVEQQDEAEESRPVPGPYRRDTTGLSTAHLPKPPAFRPDTASPTRPKPSLPPRLPPRQNSNPHEFSAAPPPTYNEATQQETASHGTLNQAALGRLGQAGVSVPGFGIGRTASPPVPPRANPSPPVPPRANSSADTSAPPLPVASGHGSHMNELQNRFAKLAGPKSPAPSPTPSPAPVLPSPPSTTTGTSWADKQAALRTASNLRDDPSKVSAADLKGAASTANNFQQRHGDQVASGWKSANTLNQKYGIMGKMSSLGSSSGPAASPPPVQSPTQMQDSPGGIGKKAPPPPPPPKKKELSNGPGQAPPIPLSSKPKF</sequence>
<feature type="region of interest" description="Disordered" evidence="4">
    <location>
        <begin position="230"/>
        <end position="364"/>
    </location>
</feature>
<name>A0A3M7M8X8_9PLEO</name>
<evidence type="ECO:0000313" key="5">
    <source>
        <dbReference type="EMBL" id="RMZ70864.1"/>
    </source>
</evidence>
<dbReference type="PRINTS" id="PR01217">
    <property type="entry name" value="PRICHEXTENSN"/>
</dbReference>
<dbReference type="InterPro" id="IPR031370">
    <property type="entry name" value="Aim3"/>
</dbReference>
<accession>A0A3M7M8X8</accession>
<feature type="compositionally biased region" description="Polar residues" evidence="4">
    <location>
        <begin position="201"/>
        <end position="216"/>
    </location>
</feature>
<dbReference type="GO" id="GO:0030041">
    <property type="term" value="P:actin filament polymerization"/>
    <property type="evidence" value="ECO:0007669"/>
    <property type="project" value="TreeGrafter"/>
</dbReference>
<proteinExistence type="inferred from homology"/>
<feature type="region of interest" description="Disordered" evidence="4">
    <location>
        <begin position="40"/>
        <end position="216"/>
    </location>
</feature>
<dbReference type="GO" id="GO:0030479">
    <property type="term" value="C:actin cortical patch"/>
    <property type="evidence" value="ECO:0007669"/>
    <property type="project" value="InterPro"/>
</dbReference>
<dbReference type="InterPro" id="IPR051412">
    <property type="entry name" value="Formin_Homology_Diaphanous_sf"/>
</dbReference>
<evidence type="ECO:0000256" key="3">
    <source>
        <dbReference type="ARBA" id="ARBA00023136"/>
    </source>
</evidence>
<dbReference type="OrthoDB" id="3357271at2759"/>
<keyword evidence="3" id="KW-0472">Membrane</keyword>
<feature type="compositionally biased region" description="Pro residues" evidence="4">
    <location>
        <begin position="172"/>
        <end position="182"/>
    </location>
</feature>
<dbReference type="PANTHER" id="PTHR45691:SF6">
    <property type="entry name" value="PROTEIN DIAPHANOUS"/>
    <property type="match status" value="1"/>
</dbReference>
<comment type="subcellular location">
    <subcellularLocation>
        <location evidence="1">Membrane raft</location>
        <topology evidence="1">Peripheral membrane protein</topology>
    </subcellularLocation>
</comment>
<dbReference type="GO" id="GO:0045121">
    <property type="term" value="C:membrane raft"/>
    <property type="evidence" value="ECO:0007669"/>
    <property type="project" value="UniProtKB-SubCell"/>
</dbReference>
<feature type="compositionally biased region" description="Basic and acidic residues" evidence="4">
    <location>
        <begin position="75"/>
        <end position="88"/>
    </location>
</feature>
<feature type="compositionally biased region" description="Pro residues" evidence="4">
    <location>
        <begin position="240"/>
        <end position="254"/>
    </location>
</feature>
<reference evidence="5 6" key="1">
    <citation type="journal article" date="2014" name="PLoS ONE">
        <title>De novo Genome Assembly of the Fungal Plant Pathogen Pyrenophora semeniperda.</title>
        <authorList>
            <person name="Soliai M.M."/>
            <person name="Meyer S.E."/>
            <person name="Udall J.A."/>
            <person name="Elzinga D.E."/>
            <person name="Hermansen R.A."/>
            <person name="Bodily P.M."/>
            <person name="Hart A.A."/>
            <person name="Coleman C.E."/>
        </authorList>
    </citation>
    <scope>NUCLEOTIDE SEQUENCE [LARGE SCALE GENOMIC DNA]</scope>
    <source>
        <strain evidence="5 6">CCB06</strain>
        <tissue evidence="5">Mycelium</tissue>
    </source>
</reference>
<dbReference type="EMBL" id="KE747825">
    <property type="protein sequence ID" value="RMZ70864.1"/>
    <property type="molecule type" value="Genomic_DNA"/>
</dbReference>
<dbReference type="AlphaFoldDB" id="A0A3M7M8X8"/>
<feature type="compositionally biased region" description="Low complexity" evidence="4">
    <location>
        <begin position="381"/>
        <end position="390"/>
    </location>
</feature>
<evidence type="ECO:0000256" key="1">
    <source>
        <dbReference type="ARBA" id="ARBA00004256"/>
    </source>
</evidence>
<keyword evidence="6" id="KW-1185">Reference proteome</keyword>
<dbReference type="Proteomes" id="UP000265663">
    <property type="component" value="Unassembled WGS sequence"/>
</dbReference>
<dbReference type="GO" id="GO:0051016">
    <property type="term" value="P:barbed-end actin filament capping"/>
    <property type="evidence" value="ECO:0007669"/>
    <property type="project" value="InterPro"/>
</dbReference>
<organism evidence="5 6">
    <name type="scientific">Pyrenophora seminiperda CCB06</name>
    <dbReference type="NCBI Taxonomy" id="1302712"/>
    <lineage>
        <taxon>Eukaryota</taxon>
        <taxon>Fungi</taxon>
        <taxon>Dikarya</taxon>
        <taxon>Ascomycota</taxon>
        <taxon>Pezizomycotina</taxon>
        <taxon>Dothideomycetes</taxon>
        <taxon>Pleosporomycetidae</taxon>
        <taxon>Pleosporales</taxon>
        <taxon>Pleosporineae</taxon>
        <taxon>Pleosporaceae</taxon>
        <taxon>Pyrenophora</taxon>
    </lineage>
</organism>
<feature type="compositionally biased region" description="Pro residues" evidence="4">
    <location>
        <begin position="292"/>
        <end position="309"/>
    </location>
</feature>
<dbReference type="PANTHER" id="PTHR45691">
    <property type="entry name" value="PROTEIN DIAPHANOUS"/>
    <property type="match status" value="1"/>
</dbReference>
<evidence type="ECO:0000313" key="6">
    <source>
        <dbReference type="Proteomes" id="UP000265663"/>
    </source>
</evidence>
<evidence type="ECO:0000256" key="4">
    <source>
        <dbReference type="SAM" id="MobiDB-lite"/>
    </source>
</evidence>
<gene>
    <name evidence="5" type="ORF">GMOD_00008511</name>
</gene>
<evidence type="ECO:0000256" key="2">
    <source>
        <dbReference type="ARBA" id="ARBA00005311"/>
    </source>
</evidence>
<comment type="similarity">
    <text evidence="2">Belongs to the AIM3 family.</text>
</comment>
<dbReference type="GO" id="GO:0005884">
    <property type="term" value="C:actin filament"/>
    <property type="evidence" value="ECO:0007669"/>
    <property type="project" value="TreeGrafter"/>
</dbReference>
<feature type="region of interest" description="Disordered" evidence="4">
    <location>
        <begin position="378"/>
        <end position="443"/>
    </location>
</feature>